<organism evidence="2 3">
    <name type="scientific">Parapusillimonas granuli</name>
    <dbReference type="NCBI Taxonomy" id="380911"/>
    <lineage>
        <taxon>Bacteria</taxon>
        <taxon>Pseudomonadati</taxon>
        <taxon>Pseudomonadota</taxon>
        <taxon>Betaproteobacteria</taxon>
        <taxon>Burkholderiales</taxon>
        <taxon>Alcaligenaceae</taxon>
        <taxon>Parapusillimonas</taxon>
    </lineage>
</organism>
<keyword evidence="2" id="KW-0238">DNA-binding</keyword>
<reference evidence="2 3" key="1">
    <citation type="submission" date="2020-07" db="EMBL/GenBank/DDBJ databases">
        <title>Taxonomic revisions and descriptions of new bacterial species based on genomic comparisons in the high-G+C-content subgroup of the family Alcaligenaceae.</title>
        <authorList>
            <person name="Szabo A."/>
            <person name="Felfoldi T."/>
        </authorList>
    </citation>
    <scope>NUCLEOTIDE SEQUENCE [LARGE SCALE GENOMIC DNA]</scope>
    <source>
        <strain evidence="2 3">LMG 24012</strain>
    </source>
</reference>
<evidence type="ECO:0000313" key="2">
    <source>
        <dbReference type="EMBL" id="NYT48699.1"/>
    </source>
</evidence>
<dbReference type="InterPro" id="IPR009061">
    <property type="entry name" value="DNA-bd_dom_put_sf"/>
</dbReference>
<dbReference type="AlphaFoldDB" id="A0A853FX71"/>
<proteinExistence type="predicted"/>
<dbReference type="InterPro" id="IPR011006">
    <property type="entry name" value="CheY-like_superfamily"/>
</dbReference>
<evidence type="ECO:0000313" key="3">
    <source>
        <dbReference type="Proteomes" id="UP000559809"/>
    </source>
</evidence>
<dbReference type="Pfam" id="PF12728">
    <property type="entry name" value="HTH_17"/>
    <property type="match status" value="1"/>
</dbReference>
<dbReference type="CDD" id="cd04762">
    <property type="entry name" value="HTH_MerR-trunc"/>
    <property type="match status" value="1"/>
</dbReference>
<accession>A0A853FX71</accession>
<dbReference type="Gene3D" id="1.10.1660.10">
    <property type="match status" value="1"/>
</dbReference>
<comment type="caution">
    <text evidence="2">The sequence shown here is derived from an EMBL/GenBank/DDBJ whole genome shotgun (WGS) entry which is preliminary data.</text>
</comment>
<dbReference type="InterPro" id="IPR010093">
    <property type="entry name" value="SinI_DNA-bd"/>
</dbReference>
<evidence type="ECO:0000259" key="1">
    <source>
        <dbReference type="Pfam" id="PF12728"/>
    </source>
</evidence>
<name>A0A853FX71_9BURK</name>
<sequence length="219" mass="23646">MKSSRSTWSPILPDETTVYTTRAAARLLGVSVPTVQQLVETGAIAAWKTAGGHRRIPESALHNYLRRHLPTESAADTADGSHGGPKCSLVMSSDAQTIQLCEAALLEWRLPLSLIACPADYDALLTIGLRRPDIVVMDLDGDGLDAHKALCRIVSNPELSGCQVAALATASSHVDAFSGLPARVACFYKPIDLKEFRGYLTACCLSQLRKLFPELYLPD</sequence>
<dbReference type="InterPro" id="IPR041657">
    <property type="entry name" value="HTH_17"/>
</dbReference>
<dbReference type="GO" id="GO:0003677">
    <property type="term" value="F:DNA binding"/>
    <property type="evidence" value="ECO:0007669"/>
    <property type="project" value="UniProtKB-KW"/>
</dbReference>
<dbReference type="Proteomes" id="UP000559809">
    <property type="component" value="Unassembled WGS sequence"/>
</dbReference>
<dbReference type="EMBL" id="JACCEM010000002">
    <property type="protein sequence ID" value="NYT48699.1"/>
    <property type="molecule type" value="Genomic_DNA"/>
</dbReference>
<keyword evidence="3" id="KW-1185">Reference proteome</keyword>
<gene>
    <name evidence="2" type="ORF">H0A72_05190</name>
</gene>
<protein>
    <submittedName>
        <fullName evidence="2">Excisionase family DNA-binding protein</fullName>
    </submittedName>
</protein>
<feature type="domain" description="Helix-turn-helix" evidence="1">
    <location>
        <begin position="18"/>
        <end position="68"/>
    </location>
</feature>
<dbReference type="SUPFAM" id="SSF46955">
    <property type="entry name" value="Putative DNA-binding domain"/>
    <property type="match status" value="1"/>
</dbReference>
<dbReference type="SUPFAM" id="SSF52172">
    <property type="entry name" value="CheY-like"/>
    <property type="match status" value="1"/>
</dbReference>
<dbReference type="RefSeq" id="WP_180153977.1">
    <property type="nucleotide sequence ID" value="NZ_JACCEM010000002.1"/>
</dbReference>
<dbReference type="NCBIfam" id="TIGR01764">
    <property type="entry name" value="excise"/>
    <property type="match status" value="1"/>
</dbReference>